<keyword evidence="1" id="KW-1133">Transmembrane helix</keyword>
<evidence type="ECO:0000313" key="3">
    <source>
        <dbReference type="Proteomes" id="UP000831796"/>
    </source>
</evidence>
<evidence type="ECO:0000313" key="2">
    <source>
        <dbReference type="EMBL" id="UOQ71016.1"/>
    </source>
</evidence>
<gene>
    <name evidence="2" type="ORF">MUN79_20420</name>
</gene>
<dbReference type="AlphaFoldDB" id="A0A8T9PZU3"/>
<dbReference type="RefSeq" id="WP_244674429.1">
    <property type="nucleotide sequence ID" value="NZ_CP095046.1"/>
</dbReference>
<reference evidence="2" key="1">
    <citation type="submission" date="2022-04" db="EMBL/GenBank/DDBJ databases">
        <title>Hymenobacter sp. isolated from the air.</title>
        <authorList>
            <person name="Won M."/>
            <person name="Lee C.-M."/>
            <person name="Woen H.-Y."/>
            <person name="Kwon S.-W."/>
        </authorList>
    </citation>
    <scope>NUCLEOTIDE SEQUENCE</scope>
    <source>
        <strain evidence="2">5116S-3</strain>
    </source>
</reference>
<keyword evidence="3" id="KW-1185">Reference proteome</keyword>
<dbReference type="KEGG" id="hcu:MUN79_20420"/>
<organism evidence="2 3">
    <name type="scientific">Hymenobacter cellulosilyticus</name>
    <dbReference type="NCBI Taxonomy" id="2932248"/>
    <lineage>
        <taxon>Bacteria</taxon>
        <taxon>Pseudomonadati</taxon>
        <taxon>Bacteroidota</taxon>
        <taxon>Cytophagia</taxon>
        <taxon>Cytophagales</taxon>
        <taxon>Hymenobacteraceae</taxon>
        <taxon>Hymenobacter</taxon>
    </lineage>
</organism>
<protein>
    <submittedName>
        <fullName evidence="2">Uncharacterized protein</fullName>
    </submittedName>
</protein>
<sequence length="216" mass="21998">MQPEDIDKLFRDQLQHHAPTPPAYLWDQLEAEIAPAKKRPAMWLYAAVAMIALLIVAGASWMLRTSQSGTGLATGTLATTTTPASSANSAAKTAAADFEKKSATTQATTLSGFSSSGVVGQTATEVATLSKAPATVTTPELPTTRKVSSAAVGSAEPAAVAHTSLQSTKAHRPASVPAPAVAPALPATPTQPERQLAQAVAVAEPTPASVAPRALS</sequence>
<name>A0A8T9PZU3_9BACT</name>
<keyword evidence="1" id="KW-0472">Membrane</keyword>
<dbReference type="Proteomes" id="UP000831796">
    <property type="component" value="Chromosome"/>
</dbReference>
<dbReference type="EMBL" id="CP095046">
    <property type="protein sequence ID" value="UOQ71016.1"/>
    <property type="molecule type" value="Genomic_DNA"/>
</dbReference>
<feature type="transmembrane region" description="Helical" evidence="1">
    <location>
        <begin position="43"/>
        <end position="63"/>
    </location>
</feature>
<keyword evidence="1" id="KW-0812">Transmembrane</keyword>
<accession>A0A8T9PZU3</accession>
<proteinExistence type="predicted"/>
<evidence type="ECO:0000256" key="1">
    <source>
        <dbReference type="SAM" id="Phobius"/>
    </source>
</evidence>